<organism evidence="1 2">
    <name type="scientific">Arachis hypogaea</name>
    <name type="common">Peanut</name>
    <dbReference type="NCBI Taxonomy" id="3818"/>
    <lineage>
        <taxon>Eukaryota</taxon>
        <taxon>Viridiplantae</taxon>
        <taxon>Streptophyta</taxon>
        <taxon>Embryophyta</taxon>
        <taxon>Tracheophyta</taxon>
        <taxon>Spermatophyta</taxon>
        <taxon>Magnoliopsida</taxon>
        <taxon>eudicotyledons</taxon>
        <taxon>Gunneridae</taxon>
        <taxon>Pentapetalae</taxon>
        <taxon>rosids</taxon>
        <taxon>fabids</taxon>
        <taxon>Fabales</taxon>
        <taxon>Fabaceae</taxon>
        <taxon>Papilionoideae</taxon>
        <taxon>50 kb inversion clade</taxon>
        <taxon>dalbergioids sensu lato</taxon>
        <taxon>Dalbergieae</taxon>
        <taxon>Pterocarpus clade</taxon>
        <taxon>Arachis</taxon>
    </lineage>
</organism>
<comment type="caution">
    <text evidence="1">The sequence shown here is derived from an EMBL/GenBank/DDBJ whole genome shotgun (WGS) entry which is preliminary data.</text>
</comment>
<dbReference type="Proteomes" id="UP000289738">
    <property type="component" value="Chromosome A02"/>
</dbReference>
<dbReference type="EMBL" id="SDMP01000002">
    <property type="protein sequence ID" value="RYR70890.1"/>
    <property type="molecule type" value="Genomic_DNA"/>
</dbReference>
<gene>
    <name evidence="1" type="ORF">Ahy_A02g005195</name>
</gene>
<accession>A0A445E610</accession>
<dbReference type="AlphaFoldDB" id="A0A445E610"/>
<protein>
    <submittedName>
        <fullName evidence="1">Uncharacterized protein</fullName>
    </submittedName>
</protein>
<proteinExistence type="predicted"/>
<reference evidence="1 2" key="1">
    <citation type="submission" date="2019-01" db="EMBL/GenBank/DDBJ databases">
        <title>Sequencing of cultivated peanut Arachis hypogaea provides insights into genome evolution and oil improvement.</title>
        <authorList>
            <person name="Chen X."/>
        </authorList>
    </citation>
    <scope>NUCLEOTIDE SEQUENCE [LARGE SCALE GENOMIC DNA]</scope>
    <source>
        <strain evidence="2">cv. Fuhuasheng</strain>
        <tissue evidence="1">Leaves</tissue>
    </source>
</reference>
<keyword evidence="2" id="KW-1185">Reference proteome</keyword>
<sequence>MEEGTVPPIRFRGESPALSREGESCVVGGEPSRSCLCHRAQPRSQALSSLLEVCRQALATGEYCCVAGIHYRRYQGSVERGGAGCCRTLPLLPESAAESSGLVSIFGLSIGACMSCSEFSATSFCYFIEDVSSLSCRDVDVGKVERHSPSYCIPHVLLWLQGRKAHSFDMERHSPS</sequence>
<evidence type="ECO:0000313" key="1">
    <source>
        <dbReference type="EMBL" id="RYR70890.1"/>
    </source>
</evidence>
<evidence type="ECO:0000313" key="2">
    <source>
        <dbReference type="Proteomes" id="UP000289738"/>
    </source>
</evidence>
<name>A0A445E610_ARAHY</name>